<organism evidence="4 5">
    <name type="scientific">Oribacterium sinus</name>
    <dbReference type="NCBI Taxonomy" id="237576"/>
    <lineage>
        <taxon>Bacteria</taxon>
        <taxon>Bacillati</taxon>
        <taxon>Bacillota</taxon>
        <taxon>Clostridia</taxon>
        <taxon>Lachnospirales</taxon>
        <taxon>Lachnospiraceae</taxon>
        <taxon>Oribacterium</taxon>
    </lineage>
</organism>
<evidence type="ECO:0000256" key="3">
    <source>
        <dbReference type="SAM" id="SignalP"/>
    </source>
</evidence>
<keyword evidence="3" id="KW-0732">Signal</keyword>
<accession>A0A7W9SDR3</accession>
<feature type="signal peptide" evidence="3">
    <location>
        <begin position="1"/>
        <end position="27"/>
    </location>
</feature>
<evidence type="ECO:0000256" key="2">
    <source>
        <dbReference type="SAM" id="MobiDB-lite"/>
    </source>
</evidence>
<dbReference type="GeneID" id="85013813"/>
<evidence type="ECO:0000313" key="5">
    <source>
        <dbReference type="Proteomes" id="UP000522163"/>
    </source>
</evidence>
<proteinExistence type="predicted"/>
<feature type="compositionally biased region" description="Basic and acidic residues" evidence="2">
    <location>
        <begin position="264"/>
        <end position="282"/>
    </location>
</feature>
<dbReference type="RefSeq" id="WP_183681885.1">
    <property type="nucleotide sequence ID" value="NZ_JACHHH010000001.1"/>
</dbReference>
<feature type="compositionally biased region" description="Basic and acidic residues" evidence="2">
    <location>
        <begin position="193"/>
        <end position="206"/>
    </location>
</feature>
<comment type="caution">
    <text evidence="4">The sequence shown here is derived from an EMBL/GenBank/DDBJ whole genome shotgun (WGS) entry which is preliminary data.</text>
</comment>
<reference evidence="4 5" key="1">
    <citation type="submission" date="2020-08" db="EMBL/GenBank/DDBJ databases">
        <title>Genomic Encyclopedia of Type Strains, Phase IV (KMG-IV): sequencing the most valuable type-strain genomes for metagenomic binning, comparative biology and taxonomic classification.</title>
        <authorList>
            <person name="Goeker M."/>
        </authorList>
    </citation>
    <scope>NUCLEOTIDE SEQUENCE [LARGE SCALE GENOMIC DNA]</scope>
    <source>
        <strain evidence="4 5">DSM 17245</strain>
    </source>
</reference>
<keyword evidence="1" id="KW-0677">Repeat</keyword>
<evidence type="ECO:0000256" key="1">
    <source>
        <dbReference type="ARBA" id="ARBA00022737"/>
    </source>
</evidence>
<sequence length="716" mass="80214">MKKMTKGVILSLAFVLPTILVQGKAFAAETANTGEWKAMNGKWFYEKEGKPVKDWLMDKGNWYYLSQDSGEMLLGSQDIKGANYYFQNKNEAVEGSMARGWHQDSKGAYRFYDNREGSPTEGQELRGWQWIDGYCYYFEEEEGEKKGILLQNGMSKDGYTVNEEGQWTVNGVVQFVEGKGFITKKSDVKGVSRTIENTEARPERTSSTRSHSGRRSSGAGSNGSGNINRNGSNAGASGNAGASSSGVGEQDKKNSKTELPQENSKAENSKVETGKENPDKKAESLLADGVFYGTGTWSRYYEQSGPDIVKVSIKDGKIAEVSNVKYTEDDSYQDKTFKIFDYLKGLEDVKELEKNLKEKKGEAYDAVASATQSTLGEVSAVDNALARSRKLKKDKKEQKIAYFDFTRKPNARAVGDSLDLSDTILDLHFADVSRQDVPYADFAKHGITVDKEQGSPLPEIGTTFPVYFQNEDSLIKLPSFIQVQKDYRWAYADEIRLTYENGEVKTLPTDKDHFVYRAVETGKDIIKAELLRGGKVLTEGVYDANRSVWDFQLDDKQLPKDYDAWRYKDIQLKEVMDEGKIPASVELLYDGEYILEDTIHLEKEAILSGEVLEKDGDVNLDYFDEIEKNPALLLGEAENENEKTVKVELRYIPDKTEKKVSGEGNSENGDGEEEKNATVELSFPDLIIKGKTAKLILRLHYVSIEEEGEDGAVETE</sequence>
<gene>
    <name evidence="4" type="ORF">HNQ46_000243</name>
</gene>
<evidence type="ECO:0000313" key="4">
    <source>
        <dbReference type="EMBL" id="MBB6040282.1"/>
    </source>
</evidence>
<name>A0A7W9SDR3_9FIRM</name>
<feature type="region of interest" description="Disordered" evidence="2">
    <location>
        <begin position="657"/>
        <end position="677"/>
    </location>
</feature>
<dbReference type="AlphaFoldDB" id="A0A7W9SDR3"/>
<feature type="compositionally biased region" description="Low complexity" evidence="2">
    <location>
        <begin position="207"/>
        <end position="246"/>
    </location>
</feature>
<dbReference type="Gene3D" id="2.10.270.10">
    <property type="entry name" value="Cholin Binding"/>
    <property type="match status" value="1"/>
</dbReference>
<dbReference type="EMBL" id="JACHHH010000001">
    <property type="protein sequence ID" value="MBB6040282.1"/>
    <property type="molecule type" value="Genomic_DNA"/>
</dbReference>
<dbReference type="InterPro" id="IPR018337">
    <property type="entry name" value="Cell_wall/Cho-bd_repeat"/>
</dbReference>
<dbReference type="SUPFAM" id="SSF69360">
    <property type="entry name" value="Cell wall binding repeat"/>
    <property type="match status" value="1"/>
</dbReference>
<protein>
    <submittedName>
        <fullName evidence="4">Uncharacterized protein with FMN-binding domain</fullName>
    </submittedName>
</protein>
<feature type="region of interest" description="Disordered" evidence="2">
    <location>
        <begin position="193"/>
        <end position="282"/>
    </location>
</feature>
<dbReference type="Gene3D" id="3.90.1010.20">
    <property type="match status" value="1"/>
</dbReference>
<feature type="chain" id="PRO_5031188436" evidence="3">
    <location>
        <begin position="28"/>
        <end position="716"/>
    </location>
</feature>
<dbReference type="Proteomes" id="UP000522163">
    <property type="component" value="Unassembled WGS sequence"/>
</dbReference>
<dbReference type="Pfam" id="PF19127">
    <property type="entry name" value="Choline_bind_3"/>
    <property type="match status" value="1"/>
</dbReference>